<dbReference type="EMBL" id="JBHLUU010000114">
    <property type="protein sequence ID" value="MFC0476926.1"/>
    <property type="molecule type" value="Genomic_DNA"/>
</dbReference>
<feature type="transmembrane region" description="Helical" evidence="2">
    <location>
        <begin position="7"/>
        <end position="27"/>
    </location>
</feature>
<dbReference type="InterPro" id="IPR029050">
    <property type="entry name" value="Immunoprotect_excell_Ig-like"/>
</dbReference>
<evidence type="ECO:0000256" key="1">
    <source>
        <dbReference type="ARBA" id="ARBA00022729"/>
    </source>
</evidence>
<evidence type="ECO:0000259" key="3">
    <source>
        <dbReference type="Pfam" id="PF11611"/>
    </source>
</evidence>
<dbReference type="RefSeq" id="WP_377058668.1">
    <property type="nucleotide sequence ID" value="NZ_JBHLUU010000114.1"/>
</dbReference>
<dbReference type="InterPro" id="IPR029051">
    <property type="entry name" value="DUF4352"/>
</dbReference>
<evidence type="ECO:0000256" key="2">
    <source>
        <dbReference type="SAM" id="Phobius"/>
    </source>
</evidence>
<organism evidence="4 5">
    <name type="scientific">Robertmurraya beringensis</name>
    <dbReference type="NCBI Taxonomy" id="641660"/>
    <lineage>
        <taxon>Bacteria</taxon>
        <taxon>Bacillati</taxon>
        <taxon>Bacillota</taxon>
        <taxon>Bacilli</taxon>
        <taxon>Bacillales</taxon>
        <taxon>Bacillaceae</taxon>
        <taxon>Robertmurraya</taxon>
    </lineage>
</organism>
<protein>
    <submittedName>
        <fullName evidence="4">DUF4352 domain-containing protein</fullName>
    </submittedName>
</protein>
<keyword evidence="2" id="KW-0812">Transmembrane</keyword>
<feature type="domain" description="DUF4352" evidence="3">
    <location>
        <begin position="82"/>
        <end position="195"/>
    </location>
</feature>
<comment type="caution">
    <text evidence="4">The sequence shown here is derived from an EMBL/GenBank/DDBJ whole genome shotgun (WGS) entry which is preliminary data.</text>
</comment>
<gene>
    <name evidence="4" type="ORF">ACFFHF_17115</name>
</gene>
<evidence type="ECO:0000313" key="5">
    <source>
        <dbReference type="Proteomes" id="UP001589738"/>
    </source>
</evidence>
<reference evidence="4 5" key="1">
    <citation type="submission" date="2024-09" db="EMBL/GenBank/DDBJ databases">
        <authorList>
            <person name="Sun Q."/>
            <person name="Mori K."/>
        </authorList>
    </citation>
    <scope>NUCLEOTIDE SEQUENCE [LARGE SCALE GENOMIC DNA]</scope>
    <source>
        <strain evidence="4 5">CGMCC 1.9126</strain>
    </source>
</reference>
<dbReference type="Pfam" id="PF11611">
    <property type="entry name" value="DUF4352"/>
    <property type="match status" value="1"/>
</dbReference>
<name>A0ABV6KY52_9BACI</name>
<accession>A0ABV6KY52</accession>
<dbReference type="Gene3D" id="2.60.40.1240">
    <property type="match status" value="1"/>
</dbReference>
<sequence length="248" mass="28966">MNETKDKIGCFGWLFIISLIFIFLIRLSNSAHEEQQQKDEATLKLEQLALERKLGEKAEEDKKLEDETKMKLTNEQIHNVPGETVDIYGVEFTISEPFETKTEPNQYDKEHIDEKVVTFDVSIENNTTEPITIESFRFTLFENGYTVHAGGVREYIDFPTQEMESYWGRDDYFQGGTINPDQKVSATRSYYISKKLSYSENHKKQGGGRYTLKIDLSPLPFLHSFEENIIMYDFNLNIDTHNNRLIFE</sequence>
<keyword evidence="1" id="KW-0732">Signal</keyword>
<keyword evidence="5" id="KW-1185">Reference proteome</keyword>
<keyword evidence="2" id="KW-1133">Transmembrane helix</keyword>
<proteinExistence type="predicted"/>
<dbReference type="Proteomes" id="UP001589738">
    <property type="component" value="Unassembled WGS sequence"/>
</dbReference>
<keyword evidence="2" id="KW-0472">Membrane</keyword>
<evidence type="ECO:0000313" key="4">
    <source>
        <dbReference type="EMBL" id="MFC0476926.1"/>
    </source>
</evidence>